<evidence type="ECO:0008006" key="3">
    <source>
        <dbReference type="Google" id="ProtNLM"/>
    </source>
</evidence>
<organism evidence="1 2">
    <name type="scientific">Ramlibacter alkalitolerans</name>
    <dbReference type="NCBI Taxonomy" id="2039631"/>
    <lineage>
        <taxon>Bacteria</taxon>
        <taxon>Pseudomonadati</taxon>
        <taxon>Pseudomonadota</taxon>
        <taxon>Betaproteobacteria</taxon>
        <taxon>Burkholderiales</taxon>
        <taxon>Comamonadaceae</taxon>
        <taxon>Ramlibacter</taxon>
    </lineage>
</organism>
<gene>
    <name evidence="1" type="ORF">JI746_21610</name>
</gene>
<comment type="caution">
    <text evidence="1">The sequence shown here is derived from an EMBL/GenBank/DDBJ whole genome shotgun (WGS) entry which is preliminary data.</text>
</comment>
<evidence type="ECO:0000313" key="1">
    <source>
        <dbReference type="EMBL" id="MBL0427718.1"/>
    </source>
</evidence>
<reference evidence="1 2" key="1">
    <citation type="journal article" date="2017" name="Int. J. Syst. Evol. Microbiol.">
        <title>Ramlibacter alkalitolerans sp. nov., alkali-tolerant bacterium isolated from soil of ginseng.</title>
        <authorList>
            <person name="Lee D.H."/>
            <person name="Cha C.J."/>
        </authorList>
    </citation>
    <scope>NUCLEOTIDE SEQUENCE [LARGE SCALE GENOMIC DNA]</scope>
    <source>
        <strain evidence="1 2">KACC 19305</strain>
    </source>
</reference>
<keyword evidence="2" id="KW-1185">Reference proteome</keyword>
<name>A0ABS1JTW8_9BURK</name>
<evidence type="ECO:0000313" key="2">
    <source>
        <dbReference type="Proteomes" id="UP000622707"/>
    </source>
</evidence>
<protein>
    <recommendedName>
        <fullName evidence="3">Homeodomain-like domain-containing protein</fullName>
    </recommendedName>
</protein>
<sequence length="429" mass="45858">MTDYSPTVAHEITYRVRGFMPAGCLSVAEESIEQSIEELESRHGENLLSVTVTSTAKEACSATKGPRPAFVVAPGPVTRESALAAMVFLAAGPADALGCRVAGRAGKFRIHGAEAAAYLCALTGVLSQEEAASSIGSTVGTFRSRMFRFGVTPQVTRRLGLHVAKVSGNKLSPAETAKLWALHLAGVSSTDLGARFGINPTSVQYVLHNAKGTAPVENAGSHETKTRRAVEFARTCSNEDWDAILAAVAAANGDVRQAARAMGSDEYRVAEVARSERAEVGYCGQGRVTVPARLATRIIRMRKRGMTVDAIAEQLGLTYKTVHRSLQRGGLVEHRDRTVSDEAMEQARSLEAGHQLAILAALRAQGWNQAWAVFTPYRTAATGAVLRGLLKLHGIEMRRNQGSAGSYAKGKSRYEGLDEAIEKLKAQLA</sequence>
<accession>A0ABS1JTW8</accession>
<dbReference type="Gene3D" id="1.10.10.60">
    <property type="entry name" value="Homeodomain-like"/>
    <property type="match status" value="1"/>
</dbReference>
<dbReference type="Proteomes" id="UP000622707">
    <property type="component" value="Unassembled WGS sequence"/>
</dbReference>
<dbReference type="RefSeq" id="WP_201692352.1">
    <property type="nucleotide sequence ID" value="NZ_JAEQND010000013.1"/>
</dbReference>
<dbReference type="Pfam" id="PF13384">
    <property type="entry name" value="HTH_23"/>
    <property type="match status" value="1"/>
</dbReference>
<proteinExistence type="predicted"/>
<dbReference type="InterPro" id="IPR011991">
    <property type="entry name" value="ArsR-like_HTH"/>
</dbReference>
<dbReference type="CDD" id="cd00090">
    <property type="entry name" value="HTH_ARSR"/>
    <property type="match status" value="1"/>
</dbReference>
<dbReference type="EMBL" id="JAEQND010000013">
    <property type="protein sequence ID" value="MBL0427718.1"/>
    <property type="molecule type" value="Genomic_DNA"/>
</dbReference>